<accession>A0A7C4QM80</accession>
<name>A0A7C4QM80_9PLAN</name>
<dbReference type="AlphaFoldDB" id="A0A7C4QM80"/>
<dbReference type="EMBL" id="DSVQ01000003">
    <property type="protein sequence ID" value="HGT37943.1"/>
    <property type="molecule type" value="Genomic_DNA"/>
</dbReference>
<dbReference type="InterPro" id="IPR029010">
    <property type="entry name" value="ThuA-like"/>
</dbReference>
<dbReference type="SUPFAM" id="SSF52317">
    <property type="entry name" value="Class I glutamine amidotransferase-like"/>
    <property type="match status" value="1"/>
</dbReference>
<reference evidence="2" key="1">
    <citation type="journal article" date="2020" name="mSystems">
        <title>Genome- and Community-Level Interaction Insights into Carbon Utilization and Element Cycling Functions of Hydrothermarchaeota in Hydrothermal Sediment.</title>
        <authorList>
            <person name="Zhou Z."/>
            <person name="Liu Y."/>
            <person name="Xu W."/>
            <person name="Pan J."/>
            <person name="Luo Z.H."/>
            <person name="Li M."/>
        </authorList>
    </citation>
    <scope>NUCLEOTIDE SEQUENCE [LARGE SCALE GENOMIC DNA]</scope>
    <source>
        <strain evidence="2">SpSt-508</strain>
    </source>
</reference>
<feature type="domain" description="ThuA-like" evidence="1">
    <location>
        <begin position="90"/>
        <end position="257"/>
    </location>
</feature>
<evidence type="ECO:0000313" key="2">
    <source>
        <dbReference type="EMBL" id="HGT37943.1"/>
    </source>
</evidence>
<sequence length="280" mass="31329">MFRRLSRMLSSSRWLMIVLAGYGTGPLLGEDDLRPQRVLLLAQSPDGHPPATHEYVAGLNLLQHLLKRQTGVEPRLVIADPPWPQGPDLLDAADAAVLYLSEGAKWLSADAQRLAAFQRLAERKGGLTCLHWGMGTKSAEPIAPFVRLFGGCHGGPDRKYQFLETELQPVPGDHPVTRGLSPIRLSEEFYYALKWTDQQPSPRPILQARIDGEWPAVGWAWERPDGGRSFGFSGLHYHNNWERLEYRRLVVQGILWTLGRDIPPQGVNAAQLVLPSETPR</sequence>
<evidence type="ECO:0000259" key="1">
    <source>
        <dbReference type="Pfam" id="PF06283"/>
    </source>
</evidence>
<proteinExistence type="predicted"/>
<protein>
    <recommendedName>
        <fullName evidence="1">ThuA-like domain-containing protein</fullName>
    </recommendedName>
</protein>
<gene>
    <name evidence="2" type="ORF">ENS64_01540</name>
</gene>
<comment type="caution">
    <text evidence="2">The sequence shown here is derived from an EMBL/GenBank/DDBJ whole genome shotgun (WGS) entry which is preliminary data.</text>
</comment>
<organism evidence="2">
    <name type="scientific">Schlesneria paludicola</name>
    <dbReference type="NCBI Taxonomy" id="360056"/>
    <lineage>
        <taxon>Bacteria</taxon>
        <taxon>Pseudomonadati</taxon>
        <taxon>Planctomycetota</taxon>
        <taxon>Planctomycetia</taxon>
        <taxon>Planctomycetales</taxon>
        <taxon>Planctomycetaceae</taxon>
        <taxon>Schlesneria</taxon>
    </lineage>
</organism>
<dbReference type="Gene3D" id="3.40.50.880">
    <property type="match status" value="1"/>
</dbReference>
<dbReference type="Pfam" id="PF06283">
    <property type="entry name" value="ThuA"/>
    <property type="match status" value="1"/>
</dbReference>
<dbReference type="InterPro" id="IPR029062">
    <property type="entry name" value="Class_I_gatase-like"/>
</dbReference>